<dbReference type="InterPro" id="IPR008824">
    <property type="entry name" value="RuvB-like_N"/>
</dbReference>
<comment type="caution">
    <text evidence="11">The sequence shown here is derived from an EMBL/GenBank/DDBJ whole genome shotgun (WGS) entry which is preliminary data.</text>
</comment>
<feature type="binding site" evidence="9">
    <location>
        <position position="63"/>
    </location>
    <ligand>
        <name>ATP</name>
        <dbReference type="ChEBI" id="CHEBI:30616"/>
    </ligand>
</feature>
<evidence type="ECO:0000256" key="5">
    <source>
        <dbReference type="ARBA" id="ARBA00022840"/>
    </source>
</evidence>
<evidence type="ECO:0000256" key="9">
    <source>
        <dbReference type="HAMAP-Rule" id="MF_00016"/>
    </source>
</evidence>
<feature type="binding site" evidence="9">
    <location>
        <position position="172"/>
    </location>
    <ligand>
        <name>ATP</name>
        <dbReference type="ChEBI" id="CHEBI:30616"/>
    </ligand>
</feature>
<dbReference type="RefSeq" id="WP_277577573.1">
    <property type="nucleotide sequence ID" value="NZ_JANRMI010000002.1"/>
</dbReference>
<dbReference type="InterPro" id="IPR004605">
    <property type="entry name" value="DNA_helicase_Holl-junc_RuvB"/>
</dbReference>
<feature type="binding site" evidence="9">
    <location>
        <position position="311"/>
    </location>
    <ligand>
        <name>DNA</name>
        <dbReference type="ChEBI" id="CHEBI:16991"/>
    </ligand>
</feature>
<accession>A0ABT6DIN3</accession>
<evidence type="ECO:0000313" key="12">
    <source>
        <dbReference type="Proteomes" id="UP001152321"/>
    </source>
</evidence>
<evidence type="ECO:0000313" key="11">
    <source>
        <dbReference type="EMBL" id="MDG0816095.1"/>
    </source>
</evidence>
<dbReference type="Gene3D" id="1.10.10.10">
    <property type="entry name" value="Winged helix-like DNA-binding domain superfamily/Winged helix DNA-binding domain"/>
    <property type="match status" value="1"/>
</dbReference>
<feature type="binding site" evidence="9">
    <location>
        <position position="219"/>
    </location>
    <ligand>
        <name>ATP</name>
        <dbReference type="ChEBI" id="CHEBI:30616"/>
    </ligand>
</feature>
<dbReference type="Pfam" id="PF05491">
    <property type="entry name" value="WHD_RuvB"/>
    <property type="match status" value="1"/>
</dbReference>
<comment type="function">
    <text evidence="9">The RuvA-RuvB-RuvC complex processes Holliday junction (HJ) DNA during genetic recombination and DNA repair, while the RuvA-RuvB complex plays an important role in the rescue of blocked DNA replication forks via replication fork reversal (RFR). RuvA specifically binds to HJ cruciform DNA, conferring on it an open structure. The RuvB hexamer acts as an ATP-dependent pump, pulling dsDNA into and through the RuvAB complex. RuvB forms 2 homohexamers on either side of HJ DNA bound by 1 or 2 RuvA tetramers; 4 subunits per hexamer contact DNA at a time. Coordinated motions by a converter formed by DNA-disengaged RuvB subunits stimulates ATP hydrolysis and nucleotide exchange. Immobilization of the converter enables RuvB to convert the ATP-contained energy into a lever motion, pulling 2 nucleotides of DNA out of the RuvA tetramer per ATP hydrolyzed, thus driving DNA branch migration. The RuvB motors rotate together with the DNA substrate, which together with the progressing nucleotide cycle form the mechanistic basis for DNA recombination by continuous HJ branch migration. Branch migration allows RuvC to scan DNA until it finds its consensus sequence, where it cleaves and resolves cruciform DNA.</text>
</comment>
<dbReference type="InterPro" id="IPR003593">
    <property type="entry name" value="AAA+_ATPase"/>
</dbReference>
<dbReference type="InterPro" id="IPR008823">
    <property type="entry name" value="RuvB_wg_C"/>
</dbReference>
<dbReference type="InterPro" id="IPR027417">
    <property type="entry name" value="P-loop_NTPase"/>
</dbReference>
<dbReference type="Gene3D" id="1.10.8.60">
    <property type="match status" value="1"/>
</dbReference>
<feature type="binding site" evidence="9">
    <location>
        <begin position="129"/>
        <end position="131"/>
    </location>
    <ligand>
        <name>ATP</name>
        <dbReference type="ChEBI" id="CHEBI:30616"/>
    </ligand>
</feature>
<evidence type="ECO:0000256" key="6">
    <source>
        <dbReference type="ARBA" id="ARBA00023125"/>
    </source>
</evidence>
<comment type="subcellular location">
    <subcellularLocation>
        <location evidence="9">Cytoplasm</location>
    </subcellularLocation>
</comment>
<feature type="binding site" evidence="9">
    <location>
        <position position="182"/>
    </location>
    <ligand>
        <name>ATP</name>
        <dbReference type="ChEBI" id="CHEBI:30616"/>
    </ligand>
</feature>
<evidence type="ECO:0000256" key="1">
    <source>
        <dbReference type="ARBA" id="ARBA00022490"/>
    </source>
</evidence>
<keyword evidence="3 9" id="KW-0227">DNA damage</keyword>
<dbReference type="Pfam" id="PF17864">
    <property type="entry name" value="AAA_lid_4"/>
    <property type="match status" value="1"/>
</dbReference>
<dbReference type="GO" id="GO:0003678">
    <property type="term" value="F:DNA helicase activity"/>
    <property type="evidence" value="ECO:0007669"/>
    <property type="project" value="UniProtKB-EC"/>
</dbReference>
<feature type="region of interest" description="Head domain (RuvB-H)" evidence="9">
    <location>
        <begin position="256"/>
        <end position="334"/>
    </location>
</feature>
<evidence type="ECO:0000256" key="7">
    <source>
        <dbReference type="ARBA" id="ARBA00023172"/>
    </source>
</evidence>
<evidence type="ECO:0000256" key="3">
    <source>
        <dbReference type="ARBA" id="ARBA00022763"/>
    </source>
</evidence>
<dbReference type="SUPFAM" id="SSF46785">
    <property type="entry name" value="Winged helix' DNA-binding domain"/>
    <property type="match status" value="1"/>
</dbReference>
<dbReference type="Proteomes" id="UP001152321">
    <property type="component" value="Unassembled WGS sequence"/>
</dbReference>
<dbReference type="NCBIfam" id="TIGR00635">
    <property type="entry name" value="ruvB"/>
    <property type="match status" value="1"/>
</dbReference>
<feature type="binding site" evidence="9">
    <location>
        <position position="316"/>
    </location>
    <ligand>
        <name>DNA</name>
        <dbReference type="ChEBI" id="CHEBI:16991"/>
    </ligand>
</feature>
<dbReference type="Pfam" id="PF05496">
    <property type="entry name" value="RuvB_N"/>
    <property type="match status" value="1"/>
</dbReference>
<dbReference type="PANTHER" id="PTHR42848">
    <property type="match status" value="1"/>
</dbReference>
<reference evidence="11" key="1">
    <citation type="submission" date="2022-08" db="EMBL/GenBank/DDBJ databases">
        <title>Novel Bdellovibrio Species Isolated from Svalbard: Designation Bdellovibrio svalbardensis.</title>
        <authorList>
            <person name="Mitchell R.J."/>
            <person name="Choi S.Y."/>
        </authorList>
    </citation>
    <scope>NUCLEOTIDE SEQUENCE</scope>
    <source>
        <strain evidence="11">PAP01</strain>
    </source>
</reference>
<keyword evidence="1 9" id="KW-0963">Cytoplasm</keyword>
<comment type="catalytic activity">
    <reaction evidence="9">
        <text>ATP + H2O = ADP + phosphate + H(+)</text>
        <dbReference type="Rhea" id="RHEA:13065"/>
        <dbReference type="ChEBI" id="CHEBI:15377"/>
        <dbReference type="ChEBI" id="CHEBI:15378"/>
        <dbReference type="ChEBI" id="CHEBI:30616"/>
        <dbReference type="ChEBI" id="CHEBI:43474"/>
        <dbReference type="ChEBI" id="CHEBI:456216"/>
    </reaction>
</comment>
<keyword evidence="11" id="KW-0347">Helicase</keyword>
<dbReference type="SUPFAM" id="SSF52540">
    <property type="entry name" value="P-loop containing nucleoside triphosphate hydrolases"/>
    <property type="match status" value="1"/>
</dbReference>
<protein>
    <recommendedName>
        <fullName evidence="9">Holliday junction branch migration complex subunit RuvB</fullName>
        <ecNumber evidence="9">3.6.4.-</ecNumber>
    </recommendedName>
</protein>
<name>A0ABT6DIN3_9BACT</name>
<feature type="binding site" evidence="9">
    <location>
        <position position="292"/>
    </location>
    <ligand>
        <name>DNA</name>
        <dbReference type="ChEBI" id="CHEBI:16991"/>
    </ligand>
</feature>
<dbReference type="PANTHER" id="PTHR42848:SF1">
    <property type="entry name" value="HOLLIDAY JUNCTION BRANCH MIGRATION COMPLEX SUBUNIT RUVB"/>
    <property type="match status" value="1"/>
</dbReference>
<keyword evidence="5 9" id="KW-0067">ATP-binding</keyword>
<dbReference type="EC" id="3.6.4.-" evidence="9"/>
<feature type="binding site" evidence="9">
    <location>
        <position position="67"/>
    </location>
    <ligand>
        <name>ATP</name>
        <dbReference type="ChEBI" id="CHEBI:30616"/>
    </ligand>
</feature>
<feature type="binding site" evidence="9">
    <location>
        <position position="66"/>
    </location>
    <ligand>
        <name>ATP</name>
        <dbReference type="ChEBI" id="CHEBI:30616"/>
    </ligand>
</feature>
<keyword evidence="8 9" id="KW-0234">DNA repair</keyword>
<keyword evidence="6 9" id="KW-0238">DNA-binding</keyword>
<keyword evidence="7 9" id="KW-0233">DNA recombination</keyword>
<feature type="binding site" evidence="9">
    <location>
        <position position="21"/>
    </location>
    <ligand>
        <name>ATP</name>
        <dbReference type="ChEBI" id="CHEBI:30616"/>
    </ligand>
</feature>
<gene>
    <name evidence="9 11" type="primary">ruvB</name>
    <name evidence="11" type="ORF">NWE73_06955</name>
</gene>
<dbReference type="CDD" id="cd00009">
    <property type="entry name" value="AAA"/>
    <property type="match status" value="1"/>
</dbReference>
<comment type="similarity">
    <text evidence="9">Belongs to the RuvB family.</text>
</comment>
<comment type="subunit">
    <text evidence="9">Homohexamer. Forms an RuvA(8)-RuvB(12)-Holliday junction (HJ) complex. HJ DNA is sandwiched between 2 RuvA tetramers; dsDNA enters through RuvA and exits via RuvB. An RuvB hexamer assembles on each DNA strand where it exits the tetramer. Each RuvB hexamer is contacted by two RuvA subunits (via domain III) on 2 adjacent RuvB subunits; this complex drives branch migration. In the full resolvosome a probable DNA-RuvA(4)-RuvB(12)-RuvC(2) complex forms which resolves the HJ.</text>
</comment>
<dbReference type="InterPro" id="IPR036388">
    <property type="entry name" value="WH-like_DNA-bd_sf"/>
</dbReference>
<comment type="domain">
    <text evidence="9">Has 3 domains, the large (RuvB-L) and small ATPase (RuvB-S) domains and the C-terminal head (RuvB-H) domain. The head domain binds DNA, while the ATPase domains jointly bind ATP, ADP or are empty depending on the state of the subunit in the translocation cycle. During a single DNA translocation step the structure of each domain remains the same, but their relative positions change.</text>
</comment>
<evidence type="ECO:0000256" key="2">
    <source>
        <dbReference type="ARBA" id="ARBA00022741"/>
    </source>
</evidence>
<dbReference type="InterPro" id="IPR041445">
    <property type="entry name" value="AAA_lid_4"/>
</dbReference>
<feature type="region of interest" description="Small ATPAse domain (RuvB-S)" evidence="9">
    <location>
        <begin position="183"/>
        <end position="253"/>
    </location>
</feature>
<dbReference type="HAMAP" id="MF_00016">
    <property type="entry name" value="DNA_HJ_migration_RuvB"/>
    <property type="match status" value="1"/>
</dbReference>
<feature type="binding site" evidence="9">
    <location>
        <position position="67"/>
    </location>
    <ligand>
        <name>Mg(2+)</name>
        <dbReference type="ChEBI" id="CHEBI:18420"/>
    </ligand>
</feature>
<dbReference type="NCBIfam" id="NF000868">
    <property type="entry name" value="PRK00080.1"/>
    <property type="match status" value="1"/>
</dbReference>
<feature type="binding site" evidence="9">
    <location>
        <position position="68"/>
    </location>
    <ligand>
        <name>ATP</name>
        <dbReference type="ChEBI" id="CHEBI:30616"/>
    </ligand>
</feature>
<dbReference type="Gene3D" id="3.40.50.300">
    <property type="entry name" value="P-loop containing nucleotide triphosphate hydrolases"/>
    <property type="match status" value="1"/>
</dbReference>
<evidence type="ECO:0000256" key="4">
    <source>
        <dbReference type="ARBA" id="ARBA00022801"/>
    </source>
</evidence>
<comment type="caution">
    <text evidence="9">Lacks conserved residue(s) required for the propagation of feature annotation.</text>
</comment>
<keyword evidence="4 9" id="KW-0378">Hydrolase</keyword>
<evidence type="ECO:0000259" key="10">
    <source>
        <dbReference type="SMART" id="SM00382"/>
    </source>
</evidence>
<keyword evidence="12" id="KW-1185">Reference proteome</keyword>
<sequence>MSRILEGDIGSDGEKAWENELRPQRFEDFPGQENVKEKIKVFVAAAKHRGEPLDHVLLSGPPGLGKTTLAKIIANDMGAEMKMTSAPAIDKKGDLAAVLTSLKPHSVLFIDEIHRLSRHVEEYLYTAMEDYYIDIVTGDGLGARSMKFQLAPFTLVGATTRAGLLNPPFRDRFGIVERLQFYEKGALQKILMRSAEILKVEMNEEGAAEVARRSRGTPRVANRLLKRVRDYAQVKGNGIIDKDIAIYALNQLGVDQFGLDLMDRRILSLILEKYNGGPVGIDTIAAALSEERDTLEDVYEPFLIQEGFIQKTQRGRVITEYAKNSVLPSVQFDK</sequence>
<dbReference type="SMART" id="SM00382">
    <property type="entry name" value="AAA"/>
    <property type="match status" value="1"/>
</dbReference>
<dbReference type="InterPro" id="IPR036390">
    <property type="entry name" value="WH_DNA-bd_sf"/>
</dbReference>
<evidence type="ECO:0000256" key="8">
    <source>
        <dbReference type="ARBA" id="ARBA00023204"/>
    </source>
</evidence>
<feature type="binding site" evidence="9">
    <location>
        <position position="22"/>
    </location>
    <ligand>
        <name>ATP</name>
        <dbReference type="ChEBI" id="CHEBI:30616"/>
    </ligand>
</feature>
<proteinExistence type="inferred from homology"/>
<organism evidence="11 12">
    <name type="scientific">Bdellovibrio svalbardensis</name>
    <dbReference type="NCBI Taxonomy" id="2972972"/>
    <lineage>
        <taxon>Bacteria</taxon>
        <taxon>Pseudomonadati</taxon>
        <taxon>Bdellovibrionota</taxon>
        <taxon>Bdellovibrionia</taxon>
        <taxon>Bdellovibrionales</taxon>
        <taxon>Pseudobdellovibrionaceae</taxon>
        <taxon>Bdellovibrio</taxon>
    </lineage>
</organism>
<dbReference type="EMBL" id="JANRMI010000002">
    <property type="protein sequence ID" value="MDG0816095.1"/>
    <property type="molecule type" value="Genomic_DNA"/>
</dbReference>
<feature type="domain" description="AAA+ ATPase" evidence="10">
    <location>
        <begin position="52"/>
        <end position="179"/>
    </location>
</feature>
<dbReference type="GO" id="GO:0016787">
    <property type="term" value="F:hydrolase activity"/>
    <property type="evidence" value="ECO:0007669"/>
    <property type="project" value="UniProtKB-KW"/>
</dbReference>
<keyword evidence="2 9" id="KW-0547">Nucleotide-binding</keyword>